<dbReference type="Proteomes" id="UP001164746">
    <property type="component" value="Chromosome 16"/>
</dbReference>
<evidence type="ECO:0000313" key="3">
    <source>
        <dbReference type="Proteomes" id="UP001164746"/>
    </source>
</evidence>
<dbReference type="InterPro" id="IPR002181">
    <property type="entry name" value="Fibrinogen_a/b/g_C_dom"/>
</dbReference>
<gene>
    <name evidence="2" type="ORF">MAR_003642</name>
</gene>
<dbReference type="NCBIfam" id="NF040941">
    <property type="entry name" value="GGGWT_bact"/>
    <property type="match status" value="1"/>
</dbReference>
<dbReference type="InterPro" id="IPR036383">
    <property type="entry name" value="TSP1_rpt_sf"/>
</dbReference>
<dbReference type="InterPro" id="IPR036056">
    <property type="entry name" value="Fibrinogen-like_C"/>
</dbReference>
<dbReference type="Gene3D" id="3.90.215.10">
    <property type="entry name" value="Gamma Fibrinogen, chain A, domain 1"/>
    <property type="match status" value="1"/>
</dbReference>
<keyword evidence="3" id="KW-1185">Reference proteome</keyword>
<dbReference type="Pfam" id="PF00147">
    <property type="entry name" value="Fibrinogen_C"/>
    <property type="match status" value="2"/>
</dbReference>
<dbReference type="Pfam" id="PF00090">
    <property type="entry name" value="TSP_1"/>
    <property type="match status" value="1"/>
</dbReference>
<dbReference type="InterPro" id="IPR050373">
    <property type="entry name" value="Fibrinogen_C-term_domain"/>
</dbReference>
<evidence type="ECO:0000313" key="2">
    <source>
        <dbReference type="EMBL" id="WAR30074.1"/>
    </source>
</evidence>
<dbReference type="PROSITE" id="PS51406">
    <property type="entry name" value="FIBRINOGEN_C_2"/>
    <property type="match status" value="1"/>
</dbReference>
<sequence length="247" mass="28133">MWSAWEQWAPCPVTCGFGVTSRDRKCNNPAPSLLGQQCDGHDRDWRSCRRRNCPIENCLDIRDTMTGASSGVYTISTPVTRTSIQVYCDMDTAGGGWTVFQRRFNGSLDFNKSFLAYENGFGFVDGELWLGLITVNELTTVGTHELRIDIMDVNGTKAFEVYSDFQVGQGSHYTLHLGARTLYNANKDMDNSSSFCAQAYFGGWWYNNCATKNLNGPYISSIFDYSYQYPWRTTLRETRMMFRQVLV</sequence>
<dbReference type="SUPFAM" id="SSF82895">
    <property type="entry name" value="TSP-1 type 1 repeat"/>
    <property type="match status" value="1"/>
</dbReference>
<accession>A0ABY7G960</accession>
<dbReference type="PANTHER" id="PTHR19143">
    <property type="entry name" value="FIBRINOGEN/TENASCIN/ANGIOPOEITIN"/>
    <property type="match status" value="1"/>
</dbReference>
<protein>
    <submittedName>
        <fullName evidence="2">FCN2-like protein</fullName>
    </submittedName>
</protein>
<organism evidence="2 3">
    <name type="scientific">Mya arenaria</name>
    <name type="common">Soft-shell clam</name>
    <dbReference type="NCBI Taxonomy" id="6604"/>
    <lineage>
        <taxon>Eukaryota</taxon>
        <taxon>Metazoa</taxon>
        <taxon>Spiralia</taxon>
        <taxon>Lophotrochozoa</taxon>
        <taxon>Mollusca</taxon>
        <taxon>Bivalvia</taxon>
        <taxon>Autobranchia</taxon>
        <taxon>Heteroconchia</taxon>
        <taxon>Euheterodonta</taxon>
        <taxon>Imparidentia</taxon>
        <taxon>Neoheterodontei</taxon>
        <taxon>Myida</taxon>
        <taxon>Myoidea</taxon>
        <taxon>Myidae</taxon>
        <taxon>Mya</taxon>
    </lineage>
</organism>
<dbReference type="PANTHER" id="PTHR19143:SF327">
    <property type="entry name" value="FI21813P1-RELATED"/>
    <property type="match status" value="1"/>
</dbReference>
<dbReference type="SUPFAM" id="SSF56496">
    <property type="entry name" value="Fibrinogen C-terminal domain-like"/>
    <property type="match status" value="1"/>
</dbReference>
<reference evidence="2" key="1">
    <citation type="submission" date="2022-11" db="EMBL/GenBank/DDBJ databases">
        <title>Centuries of genome instability and evolution in soft-shell clam transmissible cancer (bioRxiv).</title>
        <authorList>
            <person name="Hart S.F.M."/>
            <person name="Yonemitsu M.A."/>
            <person name="Giersch R.M."/>
            <person name="Beal B.F."/>
            <person name="Arriagada G."/>
            <person name="Davis B.W."/>
            <person name="Ostrander E.A."/>
            <person name="Goff S.P."/>
            <person name="Metzger M.J."/>
        </authorList>
    </citation>
    <scope>NUCLEOTIDE SEQUENCE</scope>
    <source>
        <strain evidence="2">MELC-2E11</strain>
        <tissue evidence="2">Siphon/mantle</tissue>
    </source>
</reference>
<dbReference type="PROSITE" id="PS50092">
    <property type="entry name" value="TSP1"/>
    <property type="match status" value="1"/>
</dbReference>
<dbReference type="SMART" id="SM00186">
    <property type="entry name" value="FBG"/>
    <property type="match status" value="1"/>
</dbReference>
<feature type="domain" description="Fibrinogen C-terminal" evidence="1">
    <location>
        <begin position="49"/>
        <end position="246"/>
    </location>
</feature>
<proteinExistence type="predicted"/>
<name>A0ABY7G960_MYAAR</name>
<dbReference type="Gene3D" id="2.20.100.10">
    <property type="entry name" value="Thrombospondin type-1 (TSP1) repeat"/>
    <property type="match status" value="1"/>
</dbReference>
<dbReference type="SMART" id="SM00209">
    <property type="entry name" value="TSP1"/>
    <property type="match status" value="1"/>
</dbReference>
<dbReference type="EMBL" id="CP111027">
    <property type="protein sequence ID" value="WAR30074.1"/>
    <property type="molecule type" value="Genomic_DNA"/>
</dbReference>
<dbReference type="InterPro" id="IPR000884">
    <property type="entry name" value="TSP1_rpt"/>
</dbReference>
<evidence type="ECO:0000259" key="1">
    <source>
        <dbReference type="PROSITE" id="PS51406"/>
    </source>
</evidence>
<dbReference type="InterPro" id="IPR014716">
    <property type="entry name" value="Fibrinogen_a/b/g_C_1"/>
</dbReference>